<dbReference type="Pfam" id="PF03239">
    <property type="entry name" value="FTR1"/>
    <property type="match status" value="1"/>
</dbReference>
<dbReference type="InterPro" id="IPR004923">
    <property type="entry name" value="FTR1/Fip1/EfeU"/>
</dbReference>
<dbReference type="RefSeq" id="WP_167171344.1">
    <property type="nucleotide sequence ID" value="NZ_JAAOYM010000001.1"/>
</dbReference>
<name>A0A7X5UQV5_9PSEU</name>
<keyword evidence="3 6" id="KW-0812">Transmembrane</keyword>
<dbReference type="Proteomes" id="UP000545493">
    <property type="component" value="Unassembled WGS sequence"/>
</dbReference>
<feature type="transmembrane region" description="Helical" evidence="6">
    <location>
        <begin position="112"/>
        <end position="139"/>
    </location>
</feature>
<feature type="transmembrane region" description="Helical" evidence="6">
    <location>
        <begin position="181"/>
        <end position="200"/>
    </location>
</feature>
<evidence type="ECO:0000256" key="5">
    <source>
        <dbReference type="ARBA" id="ARBA00023136"/>
    </source>
</evidence>
<evidence type="ECO:0000256" key="2">
    <source>
        <dbReference type="ARBA" id="ARBA00008333"/>
    </source>
</evidence>
<keyword evidence="8" id="KW-1185">Reference proteome</keyword>
<gene>
    <name evidence="7" type="ORF">FHU38_002840</name>
</gene>
<protein>
    <submittedName>
        <fullName evidence="7">High-affinity iron transporter</fullName>
    </submittedName>
</protein>
<feature type="transmembrane region" description="Helical" evidence="6">
    <location>
        <begin position="151"/>
        <end position="169"/>
    </location>
</feature>
<sequence length="288" mass="30650">MLFSSTLIGLREGLEAALVVSILVAFLVRTDRRGALRWVWLGVSIAVVLSIAVGAVLTYTTAQLSFEQQELLGGALSIVAVAFVTGMIFWMRRASKSIAAELRGKLDDALKIGPAAVLVLSFLAVGREGLETAVFFYAAVQTAQGGTSQPLLGFAIGIAVAVALAYLLYRGAVRFDLGRFFTVTGVLLVFVAAGVLGYGLHDLQEARFLPGLDVLAFDASGVLPEDSWYGALLKGVFNYSQQTTVVQALAWIGYVAIVLTLFLRPDRETRRDTAPTAPATGSASTVKE</sequence>
<feature type="transmembrane region" description="Helical" evidence="6">
    <location>
        <begin position="71"/>
        <end position="91"/>
    </location>
</feature>
<dbReference type="AlphaFoldDB" id="A0A7X5UQV5"/>
<organism evidence="7 8">
    <name type="scientific">Saccharomonospora amisosensis</name>
    <dbReference type="NCBI Taxonomy" id="1128677"/>
    <lineage>
        <taxon>Bacteria</taxon>
        <taxon>Bacillati</taxon>
        <taxon>Actinomycetota</taxon>
        <taxon>Actinomycetes</taxon>
        <taxon>Pseudonocardiales</taxon>
        <taxon>Pseudonocardiaceae</taxon>
        <taxon>Saccharomonospora</taxon>
    </lineage>
</organism>
<comment type="subcellular location">
    <subcellularLocation>
        <location evidence="1">Membrane</location>
        <topology evidence="1">Multi-pass membrane protein</topology>
    </subcellularLocation>
</comment>
<feature type="transmembrane region" description="Helical" evidence="6">
    <location>
        <begin position="38"/>
        <end position="59"/>
    </location>
</feature>
<comment type="caution">
    <text evidence="7">The sequence shown here is derived from an EMBL/GenBank/DDBJ whole genome shotgun (WGS) entry which is preliminary data.</text>
</comment>
<evidence type="ECO:0000313" key="7">
    <source>
        <dbReference type="EMBL" id="NIJ12496.1"/>
    </source>
</evidence>
<accession>A0A7X5UQV5</accession>
<evidence type="ECO:0000256" key="3">
    <source>
        <dbReference type="ARBA" id="ARBA00022692"/>
    </source>
</evidence>
<dbReference type="GO" id="GO:0015093">
    <property type="term" value="F:ferrous iron transmembrane transporter activity"/>
    <property type="evidence" value="ECO:0007669"/>
    <property type="project" value="TreeGrafter"/>
</dbReference>
<keyword evidence="5 6" id="KW-0472">Membrane</keyword>
<dbReference type="NCBIfam" id="NF041756">
    <property type="entry name" value="EfeU"/>
    <property type="match status" value="1"/>
</dbReference>
<evidence type="ECO:0000256" key="4">
    <source>
        <dbReference type="ARBA" id="ARBA00022989"/>
    </source>
</evidence>
<evidence type="ECO:0000256" key="1">
    <source>
        <dbReference type="ARBA" id="ARBA00004141"/>
    </source>
</evidence>
<dbReference type="PANTHER" id="PTHR31632:SF2">
    <property type="entry name" value="PLASMA MEMBRANE IRON PERMEASE"/>
    <property type="match status" value="1"/>
</dbReference>
<dbReference type="EMBL" id="JAAOYM010000001">
    <property type="protein sequence ID" value="NIJ12496.1"/>
    <property type="molecule type" value="Genomic_DNA"/>
</dbReference>
<dbReference type="GO" id="GO:0033573">
    <property type="term" value="C:high-affinity iron permease complex"/>
    <property type="evidence" value="ECO:0007669"/>
    <property type="project" value="InterPro"/>
</dbReference>
<evidence type="ECO:0000313" key="8">
    <source>
        <dbReference type="Proteomes" id="UP000545493"/>
    </source>
</evidence>
<keyword evidence="4 6" id="KW-1133">Transmembrane helix</keyword>
<reference evidence="7 8" key="1">
    <citation type="submission" date="2020-03" db="EMBL/GenBank/DDBJ databases">
        <title>Sequencing the genomes of 1000 actinobacteria strains.</title>
        <authorList>
            <person name="Klenk H.-P."/>
        </authorList>
    </citation>
    <scope>NUCLEOTIDE SEQUENCE [LARGE SCALE GENOMIC DNA]</scope>
    <source>
        <strain evidence="7 8">DSM 45685</strain>
    </source>
</reference>
<dbReference type="PANTHER" id="PTHR31632">
    <property type="entry name" value="IRON TRANSPORTER FTH1"/>
    <property type="match status" value="1"/>
</dbReference>
<feature type="transmembrane region" description="Helical" evidence="6">
    <location>
        <begin position="6"/>
        <end position="26"/>
    </location>
</feature>
<comment type="similarity">
    <text evidence="2">Belongs to the oxidase-dependent Fe transporter (OFeT) (TC 9.A.10.1) family.</text>
</comment>
<evidence type="ECO:0000256" key="6">
    <source>
        <dbReference type="SAM" id="Phobius"/>
    </source>
</evidence>
<feature type="transmembrane region" description="Helical" evidence="6">
    <location>
        <begin position="245"/>
        <end position="263"/>
    </location>
</feature>
<proteinExistence type="inferred from homology"/>